<dbReference type="SUPFAM" id="SSF50242">
    <property type="entry name" value="TIMP-like"/>
    <property type="match status" value="1"/>
</dbReference>
<keyword evidence="5" id="KW-1185">Reference proteome</keyword>
<dbReference type="RefSeq" id="WP_117160119.1">
    <property type="nucleotide sequence ID" value="NZ_QVID01000002.1"/>
</dbReference>
<keyword evidence="2" id="KW-0964">Secreted</keyword>
<protein>
    <recommendedName>
        <fullName evidence="6">Tissue inhibitor of metalloproteinase</fullName>
    </recommendedName>
</protein>
<comment type="subcellular location">
    <subcellularLocation>
        <location evidence="1">Secreted</location>
    </subcellularLocation>
</comment>
<feature type="chain" id="PRO_5017575225" description="Tissue inhibitor of metalloproteinase" evidence="3">
    <location>
        <begin position="21"/>
        <end position="157"/>
    </location>
</feature>
<sequence>MRTFLILLTLLLITTTKLSACTCAEENNSFRKKVKTKFLSSDVIFTGTVLSRKELSNTSKKVFGSPVRFTFKISEMIKGKLQHSQIDIITNSDEPSCGYEFEVGKTYLVYSRQSDYYTHVTKSKSDFITGLCARNQKLKDTRKKELRILSNMARSGK</sequence>
<dbReference type="Proteomes" id="UP000261082">
    <property type="component" value="Unassembled WGS sequence"/>
</dbReference>
<accession>A0A3E1Q7R3</accession>
<dbReference type="PANTHER" id="PTHR11844">
    <property type="entry name" value="METALLOPROTEASE INHIBITOR"/>
    <property type="match status" value="1"/>
</dbReference>
<evidence type="ECO:0000313" key="5">
    <source>
        <dbReference type="Proteomes" id="UP000261082"/>
    </source>
</evidence>
<dbReference type="GO" id="GO:0031012">
    <property type="term" value="C:extracellular matrix"/>
    <property type="evidence" value="ECO:0007669"/>
    <property type="project" value="TreeGrafter"/>
</dbReference>
<dbReference type="GO" id="GO:0051045">
    <property type="term" value="P:negative regulation of membrane protein ectodomain proteolysis"/>
    <property type="evidence" value="ECO:0007669"/>
    <property type="project" value="TreeGrafter"/>
</dbReference>
<keyword evidence="3" id="KW-0732">Signal</keyword>
<comment type="caution">
    <text evidence="4">The sequence shown here is derived from an EMBL/GenBank/DDBJ whole genome shotgun (WGS) entry which is preliminary data.</text>
</comment>
<gene>
    <name evidence="4" type="ORF">DZ858_13135</name>
</gene>
<proteinExistence type="predicted"/>
<organism evidence="4 5">
    <name type="scientific">Marixanthomonas ophiurae</name>
    <dbReference type="NCBI Taxonomy" id="387659"/>
    <lineage>
        <taxon>Bacteria</taxon>
        <taxon>Pseudomonadati</taxon>
        <taxon>Bacteroidota</taxon>
        <taxon>Flavobacteriia</taxon>
        <taxon>Flavobacteriales</taxon>
        <taxon>Flavobacteriaceae</taxon>
        <taxon>Marixanthomonas</taxon>
    </lineage>
</organism>
<evidence type="ECO:0000256" key="1">
    <source>
        <dbReference type="ARBA" id="ARBA00004613"/>
    </source>
</evidence>
<dbReference type="PANTHER" id="PTHR11844:SF33">
    <property type="entry name" value="TISSUE INHIBITOR OF METALLOPROTEINASE"/>
    <property type="match status" value="1"/>
</dbReference>
<dbReference type="GO" id="GO:0005615">
    <property type="term" value="C:extracellular space"/>
    <property type="evidence" value="ECO:0007669"/>
    <property type="project" value="TreeGrafter"/>
</dbReference>
<evidence type="ECO:0000313" key="4">
    <source>
        <dbReference type="EMBL" id="RFN58171.1"/>
    </source>
</evidence>
<evidence type="ECO:0000256" key="3">
    <source>
        <dbReference type="SAM" id="SignalP"/>
    </source>
</evidence>
<reference evidence="4 5" key="1">
    <citation type="journal article" date="2007" name="Int. J. Syst. Evol. Microbiol.">
        <title>Marixanthomonas ophiurae gen. nov., sp. nov., a marine bacterium of the family Flavobacteriaceae isolated from a deep-sea brittle star.</title>
        <authorList>
            <person name="Romanenko L.A."/>
            <person name="Uchino M."/>
            <person name="Frolova G.M."/>
            <person name="Mikhailov V.V."/>
        </authorList>
    </citation>
    <scope>NUCLEOTIDE SEQUENCE [LARGE SCALE GENOMIC DNA]</scope>
    <source>
        <strain evidence="4 5">KMM 3046</strain>
    </source>
</reference>
<name>A0A3E1Q7R3_9FLAO</name>
<feature type="signal peptide" evidence="3">
    <location>
        <begin position="1"/>
        <end position="20"/>
    </location>
</feature>
<evidence type="ECO:0008006" key="6">
    <source>
        <dbReference type="Google" id="ProtNLM"/>
    </source>
</evidence>
<dbReference type="InterPro" id="IPR001820">
    <property type="entry name" value="TIMP"/>
</dbReference>
<dbReference type="InterPro" id="IPR008993">
    <property type="entry name" value="TIMP-like_OB-fold"/>
</dbReference>
<dbReference type="Pfam" id="PF00965">
    <property type="entry name" value="TIMP"/>
    <property type="match status" value="1"/>
</dbReference>
<dbReference type="EMBL" id="QVID01000002">
    <property type="protein sequence ID" value="RFN58171.1"/>
    <property type="molecule type" value="Genomic_DNA"/>
</dbReference>
<dbReference type="Gene3D" id="2.40.50.120">
    <property type="match status" value="1"/>
</dbReference>
<dbReference type="OrthoDB" id="1260598at2"/>
<dbReference type="AlphaFoldDB" id="A0A3E1Q7R3"/>
<evidence type="ECO:0000256" key="2">
    <source>
        <dbReference type="ARBA" id="ARBA00022525"/>
    </source>
</evidence>
<dbReference type="GO" id="GO:0008191">
    <property type="term" value="F:metalloendopeptidase inhibitor activity"/>
    <property type="evidence" value="ECO:0007669"/>
    <property type="project" value="InterPro"/>
</dbReference>
<dbReference type="GO" id="GO:0002020">
    <property type="term" value="F:protease binding"/>
    <property type="evidence" value="ECO:0007669"/>
    <property type="project" value="TreeGrafter"/>
</dbReference>